<organism evidence="2">
    <name type="scientific">Arundo donax</name>
    <name type="common">Giant reed</name>
    <name type="synonym">Donax arundinaceus</name>
    <dbReference type="NCBI Taxonomy" id="35708"/>
    <lineage>
        <taxon>Eukaryota</taxon>
        <taxon>Viridiplantae</taxon>
        <taxon>Streptophyta</taxon>
        <taxon>Embryophyta</taxon>
        <taxon>Tracheophyta</taxon>
        <taxon>Spermatophyta</taxon>
        <taxon>Magnoliopsida</taxon>
        <taxon>Liliopsida</taxon>
        <taxon>Poales</taxon>
        <taxon>Poaceae</taxon>
        <taxon>PACMAD clade</taxon>
        <taxon>Arundinoideae</taxon>
        <taxon>Arundineae</taxon>
        <taxon>Arundo</taxon>
    </lineage>
</organism>
<proteinExistence type="predicted"/>
<name>A0A0A8ZQT0_ARUDO</name>
<feature type="transmembrane region" description="Helical" evidence="1">
    <location>
        <begin position="21"/>
        <end position="39"/>
    </location>
</feature>
<accession>A0A0A8ZQT0</accession>
<dbReference type="AlphaFoldDB" id="A0A0A8ZQT0"/>
<reference evidence="2" key="2">
    <citation type="journal article" date="2015" name="Data Brief">
        <title>Shoot transcriptome of the giant reed, Arundo donax.</title>
        <authorList>
            <person name="Barrero R.A."/>
            <person name="Guerrero F.D."/>
            <person name="Moolhuijzen P."/>
            <person name="Goolsby J.A."/>
            <person name="Tidwell J."/>
            <person name="Bellgard S.E."/>
            <person name="Bellgard M.I."/>
        </authorList>
    </citation>
    <scope>NUCLEOTIDE SEQUENCE</scope>
    <source>
        <tissue evidence="2">Shoot tissue taken approximately 20 cm above the soil surface</tissue>
    </source>
</reference>
<keyword evidence="1" id="KW-0472">Membrane</keyword>
<evidence type="ECO:0000256" key="1">
    <source>
        <dbReference type="SAM" id="Phobius"/>
    </source>
</evidence>
<keyword evidence="1" id="KW-1133">Transmembrane helix</keyword>
<reference evidence="2" key="1">
    <citation type="submission" date="2014-09" db="EMBL/GenBank/DDBJ databases">
        <authorList>
            <person name="Magalhaes I.L.F."/>
            <person name="Oliveira U."/>
            <person name="Santos F.R."/>
            <person name="Vidigal T.H.D.A."/>
            <person name="Brescovit A.D."/>
            <person name="Santos A.J."/>
        </authorList>
    </citation>
    <scope>NUCLEOTIDE SEQUENCE</scope>
    <source>
        <tissue evidence="2">Shoot tissue taken approximately 20 cm above the soil surface</tissue>
    </source>
</reference>
<sequence>MTGQQNCSYNERRDQLRNMNLQNRILFGTVIPISHFSYYRLFTPSVTYK</sequence>
<keyword evidence="1" id="KW-0812">Transmembrane</keyword>
<protein>
    <submittedName>
        <fullName evidence="2">Uncharacterized protein</fullName>
    </submittedName>
</protein>
<dbReference type="EMBL" id="GBRH01257842">
    <property type="protein sequence ID" value="JAD40053.1"/>
    <property type="molecule type" value="Transcribed_RNA"/>
</dbReference>
<evidence type="ECO:0000313" key="2">
    <source>
        <dbReference type="EMBL" id="JAD40053.1"/>
    </source>
</evidence>